<evidence type="ECO:0000313" key="2">
    <source>
        <dbReference type="Proteomes" id="UP001478817"/>
    </source>
</evidence>
<reference evidence="1 2" key="1">
    <citation type="submission" date="2024-04" db="EMBL/GenBank/DDBJ databases">
        <title>Human intestinal bacterial collection.</title>
        <authorList>
            <person name="Pauvert C."/>
            <person name="Hitch T.C.A."/>
            <person name="Clavel T."/>
        </authorList>
    </citation>
    <scope>NUCLEOTIDE SEQUENCE [LARGE SCALE GENOMIC DNA]</scope>
    <source>
        <strain evidence="1 2">CLA-AA-H197</strain>
    </source>
</reference>
<evidence type="ECO:0000313" key="1">
    <source>
        <dbReference type="EMBL" id="MEQ2638501.1"/>
    </source>
</evidence>
<proteinExistence type="predicted"/>
<protein>
    <recommendedName>
        <fullName evidence="3">DUF559 domain-containing protein</fullName>
    </recommendedName>
</protein>
<accession>A0ABV1IIS3</accession>
<dbReference type="EMBL" id="JBBNGS010000022">
    <property type="protein sequence ID" value="MEQ2638501.1"/>
    <property type="molecule type" value="Genomic_DNA"/>
</dbReference>
<dbReference type="RefSeq" id="WP_349183189.1">
    <property type="nucleotide sequence ID" value="NZ_JBBNGS010000022.1"/>
</dbReference>
<name>A0ABV1IIS3_9ACTN</name>
<evidence type="ECO:0008006" key="3">
    <source>
        <dbReference type="Google" id="ProtNLM"/>
    </source>
</evidence>
<sequence>MSILLSHTSALQLMRLRGYPARVEEWSESTSYVPPKLPGHQKVMRIISADDLLRELPMPLDLLVRTDNNSHTTALADKHVTRSAFPRDAFARLSEDLYCVAPELIAFQMARGASVEQVALLLYELVGTYALDCGSSYGMTQRKEPLTTIEAISEMLLRRGSTHGSRKVGAALPLVAPDSGSPMESKLALRIKAPVDQGGWGMQFTSMNRSMWLGRLSGRFEELKLRKPDILFCGAREGSGPRFVALEYHGAWHLQDEQVKKDEVRRNEFAANGIKDYTIFKDQYDDLDYMDWLISQIGEELGICMDYLAWGKNLREDLYQRLEKARPLGLADDSAVRLSA</sequence>
<organism evidence="1 2">
    <name type="scientific">Paratractidigestivibacter faecalis</name>
    <dbReference type="NCBI Taxonomy" id="2292441"/>
    <lineage>
        <taxon>Bacteria</taxon>
        <taxon>Bacillati</taxon>
        <taxon>Actinomycetota</taxon>
        <taxon>Coriobacteriia</taxon>
        <taxon>Coriobacteriales</taxon>
        <taxon>Atopobiaceae</taxon>
        <taxon>Paratractidigestivibacter</taxon>
    </lineage>
</organism>
<gene>
    <name evidence="1" type="ORF">AAAT05_09145</name>
</gene>
<keyword evidence="2" id="KW-1185">Reference proteome</keyword>
<comment type="caution">
    <text evidence="1">The sequence shown here is derived from an EMBL/GenBank/DDBJ whole genome shotgun (WGS) entry which is preliminary data.</text>
</comment>
<dbReference type="Proteomes" id="UP001478817">
    <property type="component" value="Unassembled WGS sequence"/>
</dbReference>